<name>D6SPS8_9BACT</name>
<keyword evidence="2" id="KW-1185">Reference proteome</keyword>
<dbReference type="EMBL" id="ACJN02000002">
    <property type="protein sequence ID" value="EFI34754.1"/>
    <property type="molecule type" value="Genomic_DNA"/>
</dbReference>
<dbReference type="RefSeq" id="WP_008870072.1">
    <property type="nucleotide sequence ID" value="NZ_ACJN02000002.1"/>
</dbReference>
<evidence type="ECO:0000313" key="2">
    <source>
        <dbReference type="Proteomes" id="UP000005496"/>
    </source>
</evidence>
<dbReference type="AlphaFoldDB" id="D6SPS8"/>
<accession>D6SPS8</accession>
<sequence length="482" mass="56413">MDFKSLGQELIVRWTSDSSLFSRVRSVWNWNLPLTMYYHPDRARQEELDICLKKARIICGGFLQICPYNGSYERVLLRKVQQRLKHSFFKYKRRYVVRMFAEVVILNAFAKRSDYFADWEKLFVDTLDIEYLQGTWEYKVRKEIYNWIFDSSKCLLKSDMDSINFSENSRDWPEAVSRFADSIQKFIQSIEDKNKKVLKSCKIETRGSSSHAKSEKIKKELQTETLEWMNNIQKLESTAMRTYKKGRALKKSHFQPLTDEPWVPGAELNWLRPVLVPWEPYFFPSTPDMHIDIPEKKEQDPRLVLILDKSGSMLEMSQSRLYYSILETCIRAFAEIPFTNAAAVNFARNFHSSGWLDKGSYQLLQKHILSMPDPEESNFPGEEILELVRSETSEREETVCIIFSDGIWLNKSKELSAFFEGISKEKGLEMGMIVPETAGQESTAVNLARKNGLYVRRLVNPELCTSVFEELYQSMSRERAYA</sequence>
<dbReference type="Proteomes" id="UP000005496">
    <property type="component" value="Unassembled WGS sequence"/>
</dbReference>
<comment type="caution">
    <text evidence="1">The sequence shown here is derived from an EMBL/GenBank/DDBJ whole genome shotgun (WGS) entry which is preliminary data.</text>
</comment>
<proteinExistence type="predicted"/>
<reference evidence="1" key="1">
    <citation type="submission" date="2010-05" db="EMBL/GenBank/DDBJ databases">
        <title>The draft genome of Desulfonatronospira thiodismutans ASO3-1.</title>
        <authorList>
            <consortium name="US DOE Joint Genome Institute (JGI-PGF)"/>
            <person name="Lucas S."/>
            <person name="Copeland A."/>
            <person name="Lapidus A."/>
            <person name="Cheng J.-F."/>
            <person name="Bruce D."/>
            <person name="Goodwin L."/>
            <person name="Pitluck S."/>
            <person name="Chertkov O."/>
            <person name="Brettin T."/>
            <person name="Detter J.C."/>
            <person name="Han C."/>
            <person name="Land M.L."/>
            <person name="Hauser L."/>
            <person name="Kyrpides N."/>
            <person name="Mikhailova N."/>
            <person name="Muyzer G."/>
            <person name="Woyke T."/>
        </authorList>
    </citation>
    <scope>NUCLEOTIDE SEQUENCE [LARGE SCALE GENOMIC DNA]</scope>
    <source>
        <strain evidence="1">ASO3-1</strain>
    </source>
</reference>
<evidence type="ECO:0000313" key="1">
    <source>
        <dbReference type="EMBL" id="EFI34754.1"/>
    </source>
</evidence>
<gene>
    <name evidence="1" type="ORF">Dthio_PD2130</name>
</gene>
<organism evidence="1 2">
    <name type="scientific">Desulfonatronospira thiodismutans ASO3-1</name>
    <dbReference type="NCBI Taxonomy" id="555779"/>
    <lineage>
        <taxon>Bacteria</taxon>
        <taxon>Pseudomonadati</taxon>
        <taxon>Thermodesulfobacteriota</taxon>
        <taxon>Desulfovibrionia</taxon>
        <taxon>Desulfovibrionales</taxon>
        <taxon>Desulfonatronovibrionaceae</taxon>
        <taxon>Desulfonatronospira</taxon>
    </lineage>
</organism>
<protein>
    <submittedName>
        <fullName evidence="1">Uncharacterized protein</fullName>
    </submittedName>
</protein>